<feature type="domain" description="DUF7036" evidence="3">
    <location>
        <begin position="208"/>
        <end position="298"/>
    </location>
</feature>
<evidence type="ECO:0000313" key="5">
    <source>
        <dbReference type="Proteomes" id="UP000019116"/>
    </source>
</evidence>
<feature type="compositionally biased region" description="Pro residues" evidence="1">
    <location>
        <begin position="351"/>
        <end position="365"/>
    </location>
</feature>
<dbReference type="PANTHER" id="PTHR33826:SF4">
    <property type="entry name" value="F20B24.21"/>
    <property type="match status" value="1"/>
</dbReference>
<feature type="domain" description="DUF7036" evidence="3">
    <location>
        <begin position="85"/>
        <end position="175"/>
    </location>
</feature>
<feature type="compositionally biased region" description="Low complexity" evidence="1">
    <location>
        <begin position="334"/>
        <end position="349"/>
    </location>
</feature>
<feature type="compositionally biased region" description="Pro residues" evidence="1">
    <location>
        <begin position="319"/>
        <end position="333"/>
    </location>
</feature>
<keyword evidence="5" id="KW-1185">Reference proteome</keyword>
<feature type="region of interest" description="Disordered" evidence="1">
    <location>
        <begin position="319"/>
        <end position="365"/>
    </location>
</feature>
<feature type="compositionally biased region" description="Basic residues" evidence="1">
    <location>
        <begin position="466"/>
        <end position="478"/>
    </location>
</feature>
<dbReference type="Gramene" id="TraesCS5A02G236400.2">
    <property type="protein sequence ID" value="TraesCS5A02G236400.2"/>
    <property type="gene ID" value="TraesCS5A02G236400"/>
</dbReference>
<organism evidence="4">
    <name type="scientific">Triticum aestivum</name>
    <name type="common">Wheat</name>
    <dbReference type="NCBI Taxonomy" id="4565"/>
    <lineage>
        <taxon>Eukaryota</taxon>
        <taxon>Viridiplantae</taxon>
        <taxon>Streptophyta</taxon>
        <taxon>Embryophyta</taxon>
        <taxon>Tracheophyta</taxon>
        <taxon>Spermatophyta</taxon>
        <taxon>Magnoliopsida</taxon>
        <taxon>Liliopsida</taxon>
        <taxon>Poales</taxon>
        <taxon>Poaceae</taxon>
        <taxon>BOP clade</taxon>
        <taxon>Pooideae</taxon>
        <taxon>Triticodae</taxon>
        <taxon>Triticeae</taxon>
        <taxon>Triticinae</taxon>
        <taxon>Triticum</taxon>
    </lineage>
</organism>
<keyword evidence="2" id="KW-0812">Transmembrane</keyword>
<evidence type="ECO:0000256" key="2">
    <source>
        <dbReference type="SAM" id="Phobius"/>
    </source>
</evidence>
<dbReference type="GeneID" id="123103953"/>
<keyword evidence="2" id="KW-1133">Transmembrane helix</keyword>
<dbReference type="PANTHER" id="PTHR33826">
    <property type="entry name" value="F20B24.21"/>
    <property type="match status" value="1"/>
</dbReference>
<dbReference type="PRINTS" id="PR01217">
    <property type="entry name" value="PRICHEXTENSN"/>
</dbReference>
<dbReference type="AlphaFoldDB" id="A0A3B6KJF1"/>
<dbReference type="Pfam" id="PF23041">
    <property type="entry name" value="DUF7036"/>
    <property type="match status" value="2"/>
</dbReference>
<dbReference type="InterPro" id="IPR055464">
    <property type="entry name" value="DUF7036"/>
</dbReference>
<reference evidence="4" key="2">
    <citation type="submission" date="2018-10" db="UniProtKB">
        <authorList>
            <consortium name="EnsemblPlants"/>
        </authorList>
    </citation>
    <scope>IDENTIFICATION</scope>
</reference>
<evidence type="ECO:0000259" key="3">
    <source>
        <dbReference type="Pfam" id="PF23041"/>
    </source>
</evidence>
<reference evidence="4" key="1">
    <citation type="submission" date="2018-08" db="EMBL/GenBank/DDBJ databases">
        <authorList>
            <person name="Rossello M."/>
        </authorList>
    </citation>
    <scope>NUCLEOTIDE SEQUENCE [LARGE SCALE GENOMIC DNA]</scope>
    <source>
        <strain evidence="4">cv. Chinese Spring</strain>
    </source>
</reference>
<accession>A0A3B6KJF1</accession>
<sequence length="497" mass="52223">MGKPVDVELGGAGGLAIAGGGGGGGGWGCGFAGAVGRSVSFRCVFVLALAVGVLVPALFLLLPSRPKGYLSSDPDVLAAEIQVGFTLEKPVSFLAAHMDRIGSDIFEEIGVPNSKVSIVSMHSLASKYSTRVVFGVLPYPKDASISLPALSVLRSSLIGMMLKQLNLSLTPSIFGYPSSIELLGFPGGITVVPAQSGSIWASTDPLFNFVLNNSIGQILGNLTELKNQLEFGLNLRSYERIYLQFRNEIGSSVEAPATIEASVLDGTSILLPYRLKQLAELIKEPDARNLGLNHSVFGKVKGVQLSSYLQHSISYLSPSPAPSPSPYPPPSPSPSTSVPPSLSPSGSVPYLAPPTSSPSPRASPPLPNHPPCFPCSDCNPFPPAGRPMLKPPCFGSGPKLPPFVHSPQPSAVPSPPVHKPYLPPAFPPIPGRVDPPHPLPSPNHVPNAVPGPTYQMMPIPSPPVPHFRHSIPPRKKRSGTTTKSPPIAPSPYCLVDI</sequence>
<dbReference type="STRING" id="4565.A0A3B6KJF1"/>
<dbReference type="Gramene" id="TraesCS5A03G0598300.1">
    <property type="protein sequence ID" value="TraesCS5A03G0598300.1.CDS"/>
    <property type="gene ID" value="TraesCS5A03G0598300"/>
</dbReference>
<evidence type="ECO:0000313" key="4">
    <source>
        <dbReference type="EnsemblPlants" id="TraesCS5A02G236400.2"/>
    </source>
</evidence>
<evidence type="ECO:0000256" key="1">
    <source>
        <dbReference type="SAM" id="MobiDB-lite"/>
    </source>
</evidence>
<gene>
    <name evidence="4" type="primary">LOC123103953</name>
</gene>
<feature type="region of interest" description="Disordered" evidence="1">
    <location>
        <begin position="428"/>
        <end position="497"/>
    </location>
</feature>
<dbReference type="RefSeq" id="XP_044381592.1">
    <property type="nucleotide sequence ID" value="XM_044525657.1"/>
</dbReference>
<keyword evidence="2" id="KW-0472">Membrane</keyword>
<dbReference type="EnsemblPlants" id="TraesCS5A02G236400.2">
    <property type="protein sequence ID" value="TraesCS5A02G236400.2"/>
    <property type="gene ID" value="TraesCS5A02G236400"/>
</dbReference>
<feature type="transmembrane region" description="Helical" evidence="2">
    <location>
        <begin position="39"/>
        <end position="62"/>
    </location>
</feature>
<proteinExistence type="predicted"/>
<dbReference type="Proteomes" id="UP000019116">
    <property type="component" value="Chromosome 5A"/>
</dbReference>
<name>A0A3B6KJF1_WHEAT</name>
<protein>
    <recommendedName>
        <fullName evidence="3">DUF7036 domain-containing protein</fullName>
    </recommendedName>
</protein>